<evidence type="ECO:0000313" key="2">
    <source>
        <dbReference type="Proteomes" id="UP000789702"/>
    </source>
</evidence>
<feature type="non-terminal residue" evidence="1">
    <location>
        <position position="1"/>
    </location>
</feature>
<sequence length="45" mass="5202">DVEPDRLLNGPGPGPVWIDLLKDPIQPWYCSEHIHLESCKRLAHR</sequence>
<accession>A0ACA9PMV8</accession>
<dbReference type="Proteomes" id="UP000789702">
    <property type="component" value="Unassembled WGS sequence"/>
</dbReference>
<comment type="caution">
    <text evidence="1">The sequence shown here is derived from an EMBL/GenBank/DDBJ whole genome shotgun (WGS) entry which is preliminary data.</text>
</comment>
<evidence type="ECO:0000313" key="1">
    <source>
        <dbReference type="EMBL" id="CAG8716159.1"/>
    </source>
</evidence>
<organism evidence="1 2">
    <name type="scientific">Dentiscutata heterogama</name>
    <dbReference type="NCBI Taxonomy" id="1316150"/>
    <lineage>
        <taxon>Eukaryota</taxon>
        <taxon>Fungi</taxon>
        <taxon>Fungi incertae sedis</taxon>
        <taxon>Mucoromycota</taxon>
        <taxon>Glomeromycotina</taxon>
        <taxon>Glomeromycetes</taxon>
        <taxon>Diversisporales</taxon>
        <taxon>Gigasporaceae</taxon>
        <taxon>Dentiscutata</taxon>
    </lineage>
</organism>
<gene>
    <name evidence="1" type="ORF">DHETER_LOCUS12549</name>
</gene>
<keyword evidence="2" id="KW-1185">Reference proteome</keyword>
<name>A0ACA9PMV8_9GLOM</name>
<proteinExistence type="predicted"/>
<dbReference type="EMBL" id="CAJVPU010031172">
    <property type="protein sequence ID" value="CAG8716159.1"/>
    <property type="molecule type" value="Genomic_DNA"/>
</dbReference>
<protein>
    <submittedName>
        <fullName evidence="1">2787_t:CDS:1</fullName>
    </submittedName>
</protein>
<reference evidence="1" key="1">
    <citation type="submission" date="2021-06" db="EMBL/GenBank/DDBJ databases">
        <authorList>
            <person name="Kallberg Y."/>
            <person name="Tangrot J."/>
            <person name="Rosling A."/>
        </authorList>
    </citation>
    <scope>NUCLEOTIDE SEQUENCE</scope>
    <source>
        <strain evidence="1">IL203A</strain>
    </source>
</reference>